<name>A0AAU7TEF3_9ACTN</name>
<dbReference type="EMBL" id="CP158165">
    <property type="protein sequence ID" value="XBV25054.1"/>
    <property type="molecule type" value="Genomic_DNA"/>
</dbReference>
<gene>
    <name evidence="1" type="ORF">ABN611_01290</name>
</gene>
<evidence type="ECO:0000313" key="1">
    <source>
        <dbReference type="EMBL" id="XBV25054.1"/>
    </source>
</evidence>
<dbReference type="AlphaFoldDB" id="A0AAU7TEF3"/>
<protein>
    <recommendedName>
        <fullName evidence="2">Lsr2 protein</fullName>
    </recommendedName>
</protein>
<evidence type="ECO:0008006" key="2">
    <source>
        <dbReference type="Google" id="ProtNLM"/>
    </source>
</evidence>
<sequence length="87" mass="10003">MGEHKDKPIFWFTDDGKPTGELTVRATVDDVHEALGKFLRENEQVKSIEVKLPIRANLRRQDVEQIAKAHNLRVEIVKSSTATEKHR</sequence>
<organism evidence="1">
    <name type="scientific">Kribbella sp. HUAS MG21</name>
    <dbReference type="NCBI Taxonomy" id="3160966"/>
    <lineage>
        <taxon>Bacteria</taxon>
        <taxon>Bacillati</taxon>
        <taxon>Actinomycetota</taxon>
        <taxon>Actinomycetes</taxon>
        <taxon>Propionibacteriales</taxon>
        <taxon>Kribbellaceae</taxon>
        <taxon>Kribbella</taxon>
    </lineage>
</organism>
<accession>A0AAU7TEF3</accession>
<dbReference type="RefSeq" id="WP_350277869.1">
    <property type="nucleotide sequence ID" value="NZ_CP158165.1"/>
</dbReference>
<reference evidence="1" key="1">
    <citation type="submission" date="2024-06" db="EMBL/GenBank/DDBJ databases">
        <title>Kribbella sp. strain HUAS MG21 genome sequences.</title>
        <authorList>
            <person name="Mo P."/>
        </authorList>
    </citation>
    <scope>NUCLEOTIDE SEQUENCE</scope>
    <source>
        <strain evidence="1">HUAS MG21</strain>
    </source>
</reference>
<proteinExistence type="predicted"/>